<reference evidence="2" key="1">
    <citation type="submission" date="2018-05" db="EMBL/GenBank/DDBJ databases">
        <authorList>
            <person name="Deangelis K."/>
            <person name="Huntemann M."/>
            <person name="Clum A."/>
            <person name="Pillay M."/>
            <person name="Palaniappan K."/>
            <person name="Varghese N."/>
            <person name="Mikhailova N."/>
            <person name="Stamatis D."/>
            <person name="Reddy T."/>
            <person name="Daum C."/>
            <person name="Shapiro N."/>
            <person name="Ivanova N."/>
            <person name="Kyrpides N."/>
            <person name="Woyke T."/>
        </authorList>
    </citation>
    <scope>NUCLEOTIDE SEQUENCE [LARGE SCALE GENOMIC DNA]</scope>
    <source>
        <strain evidence="2">GAS496</strain>
    </source>
</reference>
<organism evidence="1 2">
    <name type="scientific">Mycolicibacterium moriokaense</name>
    <dbReference type="NCBI Taxonomy" id="39691"/>
    <lineage>
        <taxon>Bacteria</taxon>
        <taxon>Bacillati</taxon>
        <taxon>Actinomycetota</taxon>
        <taxon>Actinomycetes</taxon>
        <taxon>Mycobacteriales</taxon>
        <taxon>Mycobacteriaceae</taxon>
        <taxon>Mycolicibacterium</taxon>
    </lineage>
</organism>
<dbReference type="EMBL" id="QJJU01000028">
    <property type="protein sequence ID" value="PXX01516.1"/>
    <property type="molecule type" value="Genomic_DNA"/>
</dbReference>
<sequence>MQNVQETNLAWALIEVAKPHLNRLDRNYAFVTTGAGDTFAAIHHLLKLIAVKGIPLRPRLVQLCVTWLDSYACHEEEPYLRRLIEGFLLPDAIRALSAPRVNPLSAAPKLKELLWGNQQSGRAVACAEVEQACHAFDKIPRRVPLLR</sequence>
<keyword evidence="2" id="KW-1185">Reference proteome</keyword>
<dbReference type="Proteomes" id="UP000247781">
    <property type="component" value="Unassembled WGS sequence"/>
</dbReference>
<dbReference type="RefSeq" id="WP_110319418.1">
    <property type="nucleotide sequence ID" value="NZ_QJJU01000028.1"/>
</dbReference>
<name>A0A318H8G1_9MYCO</name>
<protein>
    <submittedName>
        <fullName evidence="1">Uncharacterized protein</fullName>
    </submittedName>
</protein>
<comment type="caution">
    <text evidence="1">The sequence shown here is derived from an EMBL/GenBank/DDBJ whole genome shotgun (WGS) entry which is preliminary data.</text>
</comment>
<evidence type="ECO:0000313" key="2">
    <source>
        <dbReference type="Proteomes" id="UP000247781"/>
    </source>
</evidence>
<accession>A0A318H8G1</accession>
<reference evidence="1 2" key="2">
    <citation type="submission" date="2018-06" db="EMBL/GenBank/DDBJ databases">
        <title>Sequencing of bacterial isolates from soil warming experiment in Harvard Forest, Massachusetts, USA.</title>
        <authorList>
            <person name="Deangelis K.PhD."/>
        </authorList>
    </citation>
    <scope>NUCLEOTIDE SEQUENCE [LARGE SCALE GENOMIC DNA]</scope>
    <source>
        <strain evidence="1 2">GAS496</strain>
    </source>
</reference>
<proteinExistence type="predicted"/>
<evidence type="ECO:0000313" key="1">
    <source>
        <dbReference type="EMBL" id="PXX01516.1"/>
    </source>
</evidence>
<dbReference type="AlphaFoldDB" id="A0A318H8G1"/>
<gene>
    <name evidence="1" type="ORF">C8E89_1282</name>
</gene>
<dbReference type="OrthoDB" id="4732967at2"/>